<dbReference type="Gene3D" id="3.30.70.250">
    <property type="entry name" value="Malonyl-CoA ACP transacylase, ACP-binding"/>
    <property type="match status" value="1"/>
</dbReference>
<dbReference type="GO" id="GO:0005829">
    <property type="term" value="C:cytosol"/>
    <property type="evidence" value="ECO:0007669"/>
    <property type="project" value="TreeGrafter"/>
</dbReference>
<gene>
    <name evidence="7" type="ORF">EQM06_11530</name>
</gene>
<dbReference type="GO" id="GO:0006633">
    <property type="term" value="P:fatty acid biosynthetic process"/>
    <property type="evidence" value="ECO:0007669"/>
    <property type="project" value="TreeGrafter"/>
</dbReference>
<protein>
    <recommendedName>
        <fullName evidence="4">Malonyl CoA-acyl carrier protein transacylase</fullName>
        <ecNumber evidence="4">2.3.1.39</ecNumber>
    </recommendedName>
</protein>
<evidence type="ECO:0000256" key="2">
    <source>
        <dbReference type="ARBA" id="ARBA00023315"/>
    </source>
</evidence>
<evidence type="ECO:0000256" key="4">
    <source>
        <dbReference type="PIRNR" id="PIRNR000446"/>
    </source>
</evidence>
<dbReference type="Gene3D" id="3.40.366.10">
    <property type="entry name" value="Malonyl-Coenzyme A Acyl Carrier Protein, domain 2"/>
    <property type="match status" value="1"/>
</dbReference>
<evidence type="ECO:0000259" key="6">
    <source>
        <dbReference type="SMART" id="SM00827"/>
    </source>
</evidence>
<comment type="catalytic activity">
    <reaction evidence="3 4">
        <text>holo-[ACP] + malonyl-CoA = malonyl-[ACP] + CoA</text>
        <dbReference type="Rhea" id="RHEA:41792"/>
        <dbReference type="Rhea" id="RHEA-COMP:9623"/>
        <dbReference type="Rhea" id="RHEA-COMP:9685"/>
        <dbReference type="ChEBI" id="CHEBI:57287"/>
        <dbReference type="ChEBI" id="CHEBI:57384"/>
        <dbReference type="ChEBI" id="CHEBI:64479"/>
        <dbReference type="ChEBI" id="CHEBI:78449"/>
        <dbReference type="EC" id="2.3.1.39"/>
    </reaction>
</comment>
<proteinExistence type="inferred from homology"/>
<dbReference type="OrthoDB" id="9805460at2"/>
<dbReference type="KEGG" id="amij:EQM06_11530"/>
<dbReference type="SMART" id="SM00827">
    <property type="entry name" value="PKS_AT"/>
    <property type="match status" value="1"/>
</dbReference>
<keyword evidence="2 4" id="KW-0012">Acyltransferase</keyword>
<evidence type="ECO:0000256" key="1">
    <source>
        <dbReference type="ARBA" id="ARBA00022679"/>
    </source>
</evidence>
<dbReference type="PIRSF" id="PIRSF000446">
    <property type="entry name" value="Mct"/>
    <property type="match status" value="1"/>
</dbReference>
<dbReference type="Pfam" id="PF00698">
    <property type="entry name" value="Acyl_transf_1"/>
    <property type="match status" value="1"/>
</dbReference>
<dbReference type="InterPro" id="IPR001227">
    <property type="entry name" value="Ac_transferase_dom_sf"/>
</dbReference>
<dbReference type="PANTHER" id="PTHR42681:SF1">
    <property type="entry name" value="MALONYL-COA-ACYL CARRIER PROTEIN TRANSACYLASE, MITOCHONDRIAL"/>
    <property type="match status" value="1"/>
</dbReference>
<reference evidence="7 8" key="1">
    <citation type="submission" date="2019-01" db="EMBL/GenBank/DDBJ databases">
        <title>Draft genomes of a novel of Aminipila strains.</title>
        <authorList>
            <person name="Ma S."/>
        </authorList>
    </citation>
    <scope>NUCLEOTIDE SEQUENCE [LARGE SCALE GENOMIC DNA]</scope>
    <source>
        <strain evidence="8">JN-39</strain>
    </source>
</reference>
<dbReference type="SUPFAM" id="SSF52151">
    <property type="entry name" value="FabD/lysophospholipase-like"/>
    <property type="match status" value="1"/>
</dbReference>
<dbReference type="InterPro" id="IPR016036">
    <property type="entry name" value="Malonyl_transacylase_ACP-bd"/>
</dbReference>
<dbReference type="InterPro" id="IPR024925">
    <property type="entry name" value="Malonyl_CoA-ACP_transAc"/>
</dbReference>
<evidence type="ECO:0000313" key="8">
    <source>
        <dbReference type="Proteomes" id="UP000287601"/>
    </source>
</evidence>
<organism evidence="7 8">
    <name type="scientific">Aminipila luticellarii</name>
    <dbReference type="NCBI Taxonomy" id="2507160"/>
    <lineage>
        <taxon>Bacteria</taxon>
        <taxon>Bacillati</taxon>
        <taxon>Bacillota</taxon>
        <taxon>Clostridia</taxon>
        <taxon>Peptostreptococcales</taxon>
        <taxon>Anaerovoracaceae</taxon>
        <taxon>Aminipila</taxon>
    </lineage>
</organism>
<feature type="domain" description="Malonyl-CoA:ACP transacylase (MAT)" evidence="6">
    <location>
        <begin position="6"/>
        <end position="317"/>
    </location>
</feature>
<dbReference type="GO" id="GO:0004314">
    <property type="term" value="F:[acyl-carrier-protein] S-malonyltransferase activity"/>
    <property type="evidence" value="ECO:0007669"/>
    <property type="project" value="UniProtKB-EC"/>
</dbReference>
<dbReference type="EC" id="2.3.1.39" evidence="4"/>
<name>A0A410PY77_9FIRM</name>
<keyword evidence="8" id="KW-1185">Reference proteome</keyword>
<accession>A0A410PY77</accession>
<dbReference type="AlphaFoldDB" id="A0A410PY77"/>
<sequence>MKIGLIFAGQGAQYTGMGKELYDHSEKAKEIMDLAGDQIKEWCFEGTKEMLRQTHITQPCVYTVTMAAYEALFEEIGKRDASLIDSLEIVGLAGFSLGEYAALTAAGTIDDIRKGMDIVTKRGTWMNEAGLDKDGVQRGSMIAAFGDRQAILDCVADVKADGILQGVNFNSPVQTVVAGDKESLERFKAEAKARKIKAIPLSVGTAFHSEMMKPAAAKLQDLLLKSGLKAPNKRVYSDVTAEDMMKGAEGLDEAGVGNFIAELMGRQAMSPVYWQEIIENMAAEGVECLIEIGPGTTLCGIAKKINSDILTLNIQDMESLQNTVKTLIENR</sequence>
<dbReference type="RefSeq" id="WP_128746508.1">
    <property type="nucleotide sequence ID" value="NZ_CP035281.1"/>
</dbReference>
<keyword evidence="1 4" id="KW-0808">Transferase</keyword>
<evidence type="ECO:0000313" key="7">
    <source>
        <dbReference type="EMBL" id="QAT43800.1"/>
    </source>
</evidence>
<dbReference type="InterPro" id="IPR050858">
    <property type="entry name" value="Mal-CoA-ACP_Trans/PKS_FabD"/>
</dbReference>
<dbReference type="PANTHER" id="PTHR42681">
    <property type="entry name" value="MALONYL-COA-ACYL CARRIER PROTEIN TRANSACYLASE, MITOCHONDRIAL"/>
    <property type="match status" value="1"/>
</dbReference>
<evidence type="ECO:0000256" key="3">
    <source>
        <dbReference type="ARBA" id="ARBA00048462"/>
    </source>
</evidence>
<evidence type="ECO:0000256" key="5">
    <source>
        <dbReference type="PIRSR" id="PIRSR000446-1"/>
    </source>
</evidence>
<dbReference type="Proteomes" id="UP000287601">
    <property type="component" value="Chromosome"/>
</dbReference>
<dbReference type="SUPFAM" id="SSF55048">
    <property type="entry name" value="Probable ACP-binding domain of malonyl-CoA ACP transacylase"/>
    <property type="match status" value="1"/>
</dbReference>
<feature type="active site" evidence="5">
    <location>
        <position position="208"/>
    </location>
</feature>
<feature type="active site" evidence="5">
    <location>
        <position position="96"/>
    </location>
</feature>
<dbReference type="EMBL" id="CP035281">
    <property type="protein sequence ID" value="QAT43800.1"/>
    <property type="molecule type" value="Genomic_DNA"/>
</dbReference>
<dbReference type="InterPro" id="IPR014043">
    <property type="entry name" value="Acyl_transferase_dom"/>
</dbReference>
<comment type="similarity">
    <text evidence="4">Belongs to the fabD family.</text>
</comment>
<dbReference type="InterPro" id="IPR016035">
    <property type="entry name" value="Acyl_Trfase/lysoPLipase"/>
</dbReference>